<dbReference type="GO" id="GO:0005516">
    <property type="term" value="F:calmodulin binding"/>
    <property type="evidence" value="ECO:0007669"/>
    <property type="project" value="UniProtKB-KW"/>
</dbReference>
<feature type="region of interest" description="Disordered" evidence="3">
    <location>
        <begin position="233"/>
        <end position="256"/>
    </location>
</feature>
<proteinExistence type="inferred from homology"/>
<evidence type="ECO:0000256" key="3">
    <source>
        <dbReference type="SAM" id="MobiDB-lite"/>
    </source>
</evidence>
<sequence>MGASTKWIRTLVGLRPAAERERPGFGGGGKGRKWSRLWRSSSSQRGSGGTGNNVSASEAPSEASSTADALSSVVAAVVRAPPRDFRVIRQEWAAVRIQTAFRAFLARRALRALRGIVRLQALVRGRRVRKQLAVTLKCMNALVRLQERVRDRRARVSVDGRDPQDVPEGRRDRDDPVKEAEAGWCNSQGTMDDFRAKIHMRHEGAVKRERAIAYARFHQVGGPNYMNWTKSAKARLSGSSTQHKPPLQRQRSSDLQYNSRNALSSVDVQSTAGSEISVTSKRLNSLTLKGRSIRNLDKENDSQPVALF</sequence>
<comment type="similarity">
    <text evidence="2">Belongs to the IQD family.</text>
</comment>
<comment type="caution">
    <text evidence="4">The sequence shown here is derived from an EMBL/GenBank/DDBJ whole genome shotgun (WGS) entry which is preliminary data.</text>
</comment>
<reference evidence="4" key="2">
    <citation type="submission" date="2021-12" db="EMBL/GenBank/DDBJ databases">
        <title>Resequencing data analysis of finger millet.</title>
        <authorList>
            <person name="Hatakeyama M."/>
            <person name="Aluri S."/>
            <person name="Balachadran M.T."/>
            <person name="Sivarajan S.R."/>
            <person name="Poveda L."/>
            <person name="Shimizu-Inatsugi R."/>
            <person name="Schlapbach R."/>
            <person name="Sreeman S.M."/>
            <person name="Shimizu K.K."/>
        </authorList>
    </citation>
    <scope>NUCLEOTIDE SEQUENCE</scope>
</reference>
<dbReference type="Pfam" id="PF00612">
    <property type="entry name" value="IQ"/>
    <property type="match status" value="2"/>
</dbReference>
<name>A0AAV5C5E8_ELECO</name>
<evidence type="ECO:0000313" key="5">
    <source>
        <dbReference type="Proteomes" id="UP001054889"/>
    </source>
</evidence>
<feature type="region of interest" description="Disordered" evidence="3">
    <location>
        <begin position="19"/>
        <end position="62"/>
    </location>
</feature>
<accession>A0AAV5C5E8</accession>
<gene>
    <name evidence="4" type="primary">ga09936</name>
    <name evidence="4" type="ORF">PR202_ga09936</name>
</gene>
<reference evidence="4" key="1">
    <citation type="journal article" date="2018" name="DNA Res.">
        <title>Multiple hybrid de novo genome assembly of finger millet, an orphan allotetraploid crop.</title>
        <authorList>
            <person name="Hatakeyama M."/>
            <person name="Aluri S."/>
            <person name="Balachadran M.T."/>
            <person name="Sivarajan S.R."/>
            <person name="Patrignani A."/>
            <person name="Gruter S."/>
            <person name="Poveda L."/>
            <person name="Shimizu-Inatsugi R."/>
            <person name="Baeten J."/>
            <person name="Francoijs K.J."/>
            <person name="Nataraja K.N."/>
            <person name="Reddy Y.A.N."/>
            <person name="Phadnis S."/>
            <person name="Ravikumar R.L."/>
            <person name="Schlapbach R."/>
            <person name="Sreeman S.M."/>
            <person name="Shimizu K.K."/>
        </authorList>
    </citation>
    <scope>NUCLEOTIDE SEQUENCE</scope>
</reference>
<evidence type="ECO:0000256" key="1">
    <source>
        <dbReference type="ARBA" id="ARBA00022860"/>
    </source>
</evidence>
<dbReference type="PANTHER" id="PTHR32295">
    <property type="entry name" value="IQ-DOMAIN 5-RELATED"/>
    <property type="match status" value="1"/>
</dbReference>
<dbReference type="EMBL" id="BQKI01000004">
    <property type="protein sequence ID" value="GJM93385.1"/>
    <property type="molecule type" value="Genomic_DNA"/>
</dbReference>
<feature type="region of interest" description="Disordered" evidence="3">
    <location>
        <begin position="154"/>
        <end position="184"/>
    </location>
</feature>
<dbReference type="PANTHER" id="PTHR32295:SF97">
    <property type="entry name" value="OS01G0708700 PROTEIN"/>
    <property type="match status" value="1"/>
</dbReference>
<feature type="compositionally biased region" description="Polar residues" evidence="3">
    <location>
        <begin position="237"/>
        <end position="256"/>
    </location>
</feature>
<evidence type="ECO:0000256" key="2">
    <source>
        <dbReference type="ARBA" id="ARBA00024341"/>
    </source>
</evidence>
<keyword evidence="1" id="KW-0112">Calmodulin-binding</keyword>
<dbReference type="Proteomes" id="UP001054889">
    <property type="component" value="Unassembled WGS sequence"/>
</dbReference>
<keyword evidence="5" id="KW-1185">Reference proteome</keyword>
<protein>
    <submittedName>
        <fullName evidence="4">Uncharacterized protein</fullName>
    </submittedName>
</protein>
<organism evidence="4 5">
    <name type="scientific">Eleusine coracana subsp. coracana</name>
    <dbReference type="NCBI Taxonomy" id="191504"/>
    <lineage>
        <taxon>Eukaryota</taxon>
        <taxon>Viridiplantae</taxon>
        <taxon>Streptophyta</taxon>
        <taxon>Embryophyta</taxon>
        <taxon>Tracheophyta</taxon>
        <taxon>Spermatophyta</taxon>
        <taxon>Magnoliopsida</taxon>
        <taxon>Liliopsida</taxon>
        <taxon>Poales</taxon>
        <taxon>Poaceae</taxon>
        <taxon>PACMAD clade</taxon>
        <taxon>Chloridoideae</taxon>
        <taxon>Cynodonteae</taxon>
        <taxon>Eleusininae</taxon>
        <taxon>Eleusine</taxon>
    </lineage>
</organism>
<feature type="compositionally biased region" description="Basic and acidic residues" evidence="3">
    <location>
        <begin position="154"/>
        <end position="181"/>
    </location>
</feature>
<dbReference type="AlphaFoldDB" id="A0AAV5C5E8"/>
<dbReference type="PROSITE" id="PS50096">
    <property type="entry name" value="IQ"/>
    <property type="match status" value="2"/>
</dbReference>
<dbReference type="InterPro" id="IPR000048">
    <property type="entry name" value="IQ_motif_EF-hand-BS"/>
</dbReference>
<evidence type="ECO:0000313" key="4">
    <source>
        <dbReference type="EMBL" id="GJM93385.1"/>
    </source>
</evidence>